<evidence type="ECO:0000259" key="1">
    <source>
        <dbReference type="SMART" id="SM00355"/>
    </source>
</evidence>
<sequence length="557" mass="64141">MGGIEPNPGPFPCKLCSTVPETIASNIRHQQIHATGKKYMFTCPSCIYNSKSFGALKYHVSMFHREERHLDPDKEETLNCTVCSFSTKSLWSLVQHLKKDHLSKGEHIQCPIEKCTFTKYFTKTSTFEVHLSQNHKNWRAEGVPKKSCSAQPEFDNQNIICDESNHMEQEIHFQENQSAEEDADLLNDDLVYDSIAQYYLNLYAEHVLPLSVIQEISDGITYLSDLVQARINLVLKTELKKLGIKEDEILTICHLQKKAETLFVTHHKRMPGPSLTSDYLRKEYFADRFGYIPPEEVNLNEDDPTSDQKYQYISPTKTLLKLFEDESVQREIEASFCRPPEAPNVVSDYTSGKQFLSENHPLREIQLFVYEDTLNAVKNALGSAKNKYKMLTMYFTIGNYRSHIRAKVDTKYVVMLIRVRLLKEVGKHKCFERAVQEFKKLETEGIRFKEANIKVIVEYILGDSLGQHMVGGFIECFSTTYFCRFCLITRGEFHDNPVLILPQRTVEEYDRCVLQAKLTKEPARGIKDESVFGSLQYVHPTSHLVPCLAHDLFEGVV</sequence>
<evidence type="ECO:0000313" key="2">
    <source>
        <dbReference type="EMBL" id="KAK3926291.1"/>
    </source>
</evidence>
<dbReference type="AlphaFoldDB" id="A0AAE1HRQ3"/>
<feature type="domain" description="C2H2-type" evidence="1">
    <location>
        <begin position="108"/>
        <end position="135"/>
    </location>
</feature>
<proteinExistence type="predicted"/>
<protein>
    <submittedName>
        <fullName evidence="2">Zinc finger protein ZFAT</fullName>
    </submittedName>
</protein>
<dbReference type="Proteomes" id="UP001219518">
    <property type="component" value="Unassembled WGS sequence"/>
</dbReference>
<reference evidence="2" key="2">
    <citation type="journal article" date="2023" name="BMC Genomics">
        <title>Pest status, molecular evolution, and epigenetic factors derived from the genome assembly of Frankliniella fusca, a thysanopteran phytovirus vector.</title>
        <authorList>
            <person name="Catto M.A."/>
            <person name="Labadie P.E."/>
            <person name="Jacobson A.L."/>
            <person name="Kennedy G.G."/>
            <person name="Srinivasan R."/>
            <person name="Hunt B.G."/>
        </authorList>
    </citation>
    <scope>NUCLEOTIDE SEQUENCE</scope>
    <source>
        <strain evidence="2">PL_HMW_Pooled</strain>
    </source>
</reference>
<feature type="domain" description="C2H2-type" evidence="1">
    <location>
        <begin position="11"/>
        <end position="33"/>
    </location>
</feature>
<feature type="domain" description="C2H2-type" evidence="1">
    <location>
        <begin position="41"/>
        <end position="64"/>
    </location>
</feature>
<dbReference type="Gene3D" id="3.30.160.60">
    <property type="entry name" value="Classic Zinc Finger"/>
    <property type="match status" value="1"/>
</dbReference>
<gene>
    <name evidence="2" type="ORF">KUF71_014540</name>
</gene>
<accession>A0AAE1HRQ3</accession>
<keyword evidence="3" id="KW-1185">Reference proteome</keyword>
<reference evidence="2" key="1">
    <citation type="submission" date="2021-07" db="EMBL/GenBank/DDBJ databases">
        <authorList>
            <person name="Catto M.A."/>
            <person name="Jacobson A."/>
            <person name="Kennedy G."/>
            <person name="Labadie P."/>
            <person name="Hunt B.G."/>
            <person name="Srinivasan R."/>
        </authorList>
    </citation>
    <scope>NUCLEOTIDE SEQUENCE</scope>
    <source>
        <strain evidence="2">PL_HMW_Pooled</strain>
        <tissue evidence="2">Head</tissue>
    </source>
</reference>
<feature type="domain" description="C2H2-type" evidence="1">
    <location>
        <begin position="78"/>
        <end position="101"/>
    </location>
</feature>
<evidence type="ECO:0000313" key="3">
    <source>
        <dbReference type="Proteomes" id="UP001219518"/>
    </source>
</evidence>
<name>A0AAE1HRQ3_9NEOP</name>
<organism evidence="2 3">
    <name type="scientific">Frankliniella fusca</name>
    <dbReference type="NCBI Taxonomy" id="407009"/>
    <lineage>
        <taxon>Eukaryota</taxon>
        <taxon>Metazoa</taxon>
        <taxon>Ecdysozoa</taxon>
        <taxon>Arthropoda</taxon>
        <taxon>Hexapoda</taxon>
        <taxon>Insecta</taxon>
        <taxon>Pterygota</taxon>
        <taxon>Neoptera</taxon>
        <taxon>Paraneoptera</taxon>
        <taxon>Thysanoptera</taxon>
        <taxon>Terebrantia</taxon>
        <taxon>Thripoidea</taxon>
        <taxon>Thripidae</taxon>
        <taxon>Frankliniella</taxon>
    </lineage>
</organism>
<dbReference type="SMART" id="SM00355">
    <property type="entry name" value="ZnF_C2H2"/>
    <property type="match status" value="4"/>
</dbReference>
<comment type="caution">
    <text evidence="2">The sequence shown here is derived from an EMBL/GenBank/DDBJ whole genome shotgun (WGS) entry which is preliminary data.</text>
</comment>
<dbReference type="InterPro" id="IPR013087">
    <property type="entry name" value="Znf_C2H2_type"/>
</dbReference>
<dbReference type="EMBL" id="JAHWGI010001244">
    <property type="protein sequence ID" value="KAK3926291.1"/>
    <property type="molecule type" value="Genomic_DNA"/>
</dbReference>